<feature type="compositionally biased region" description="Low complexity" evidence="1">
    <location>
        <begin position="94"/>
        <end position="103"/>
    </location>
</feature>
<feature type="region of interest" description="Disordered" evidence="1">
    <location>
        <begin position="139"/>
        <end position="231"/>
    </location>
</feature>
<feature type="compositionally biased region" description="Low complexity" evidence="1">
    <location>
        <begin position="147"/>
        <end position="216"/>
    </location>
</feature>
<dbReference type="EMBL" id="LCTV02000003">
    <property type="protein sequence ID" value="PRQ76166.1"/>
    <property type="molecule type" value="Genomic_DNA"/>
</dbReference>
<feature type="compositionally biased region" description="Basic residues" evidence="1">
    <location>
        <begin position="80"/>
        <end position="93"/>
    </location>
</feature>
<dbReference type="AlphaFoldDB" id="A0A2T0ADS3"/>
<sequence>MPALDLAATPQNIRLFFPRHEADLWTDSSFLSRSSPYLKTLLSSDFAESVTVPSKRPRTRRGSGMVVAADATRKTSTTLTRRRTSSTSRRTRLRSTSATSCSSRTRRSRSPRPPSRPIELFSPTSELASSLLRRFPPRFPQMRTQRSRPAPLASKPPSLPTLRSPTPSRPSRLSASPTFSSSTSCSTSASPTSPSSSPSTARPTSSSATPQSATMPGARSYLTSSSTTGMQ</sequence>
<gene>
    <name evidence="2" type="ORF">AAT19DRAFT_13188</name>
</gene>
<feature type="region of interest" description="Disordered" evidence="1">
    <location>
        <begin position="52"/>
        <end position="124"/>
    </location>
</feature>
<feature type="compositionally biased region" description="Polar residues" evidence="1">
    <location>
        <begin position="221"/>
        <end position="231"/>
    </location>
</feature>
<evidence type="ECO:0000313" key="2">
    <source>
        <dbReference type="EMBL" id="PRQ76166.1"/>
    </source>
</evidence>
<protein>
    <submittedName>
        <fullName evidence="2">Uncharacterized protein</fullName>
    </submittedName>
</protein>
<organism evidence="2 3">
    <name type="scientific">Rhodotorula toruloides</name>
    <name type="common">Yeast</name>
    <name type="synonym">Rhodosporidium toruloides</name>
    <dbReference type="NCBI Taxonomy" id="5286"/>
    <lineage>
        <taxon>Eukaryota</taxon>
        <taxon>Fungi</taxon>
        <taxon>Dikarya</taxon>
        <taxon>Basidiomycota</taxon>
        <taxon>Pucciniomycotina</taxon>
        <taxon>Microbotryomycetes</taxon>
        <taxon>Sporidiobolales</taxon>
        <taxon>Sporidiobolaceae</taxon>
        <taxon>Rhodotorula</taxon>
    </lineage>
</organism>
<comment type="caution">
    <text evidence="2">The sequence shown here is derived from an EMBL/GenBank/DDBJ whole genome shotgun (WGS) entry which is preliminary data.</text>
</comment>
<reference evidence="2 3" key="1">
    <citation type="journal article" date="2018" name="Elife">
        <title>Functional genomics of lipid metabolism in the oleaginous yeast Rhodosporidium toruloides.</title>
        <authorList>
            <person name="Coradetti S.T."/>
            <person name="Pinel D."/>
            <person name="Geiselman G."/>
            <person name="Ito M."/>
            <person name="Mondo S."/>
            <person name="Reilly M.C."/>
            <person name="Cheng Y.F."/>
            <person name="Bauer S."/>
            <person name="Grigoriev I."/>
            <person name="Gladden J.M."/>
            <person name="Simmons B.A."/>
            <person name="Brem R."/>
            <person name="Arkin A.P."/>
            <person name="Skerker J.M."/>
        </authorList>
    </citation>
    <scope>NUCLEOTIDE SEQUENCE [LARGE SCALE GENOMIC DNA]</scope>
    <source>
        <strain evidence="2 3">NBRC 0880</strain>
    </source>
</reference>
<evidence type="ECO:0000256" key="1">
    <source>
        <dbReference type="SAM" id="MobiDB-lite"/>
    </source>
</evidence>
<evidence type="ECO:0000313" key="3">
    <source>
        <dbReference type="Proteomes" id="UP000239560"/>
    </source>
</evidence>
<accession>A0A2T0ADS3</accession>
<proteinExistence type="predicted"/>
<name>A0A2T0ADS3_RHOTO</name>
<dbReference type="Proteomes" id="UP000239560">
    <property type="component" value="Unassembled WGS sequence"/>
</dbReference>